<evidence type="ECO:0000313" key="11">
    <source>
        <dbReference type="Proteomes" id="UP000199659"/>
    </source>
</evidence>
<feature type="domain" description="HTH LytTR-type" evidence="9">
    <location>
        <begin position="170"/>
        <end position="247"/>
    </location>
</feature>
<dbReference type="PANTHER" id="PTHR37299">
    <property type="entry name" value="TRANSCRIPTIONAL REGULATOR-RELATED"/>
    <property type="match status" value="1"/>
</dbReference>
<dbReference type="Pfam" id="PF00072">
    <property type="entry name" value="Response_reg"/>
    <property type="match status" value="1"/>
</dbReference>
<name>A0A1I6LGU1_9FIRM</name>
<evidence type="ECO:0000256" key="4">
    <source>
        <dbReference type="ARBA" id="ARBA00023159"/>
    </source>
</evidence>
<keyword evidence="7" id="KW-0597">Phosphoprotein</keyword>
<dbReference type="Gene3D" id="3.40.50.2300">
    <property type="match status" value="1"/>
</dbReference>
<keyword evidence="11" id="KW-1185">Reference proteome</keyword>
<evidence type="ECO:0000256" key="3">
    <source>
        <dbReference type="ARBA" id="ARBA00023012"/>
    </source>
</evidence>
<comment type="function">
    <text evidence="5">May play the central regulatory role in sporulation. It may be an element of the effector pathway responsible for the activation of sporulation genes in response to nutritional stress. Spo0A may act in concert with spo0H (a sigma factor) to control the expression of some genes that are critical to the sporulation process.</text>
</comment>
<dbReference type="Proteomes" id="UP000199659">
    <property type="component" value="Unassembled WGS sequence"/>
</dbReference>
<dbReference type="SMART" id="SM00448">
    <property type="entry name" value="REC"/>
    <property type="match status" value="1"/>
</dbReference>
<proteinExistence type="predicted"/>
<evidence type="ECO:0000256" key="7">
    <source>
        <dbReference type="PROSITE-ProRule" id="PRU00169"/>
    </source>
</evidence>
<evidence type="ECO:0000256" key="1">
    <source>
        <dbReference type="ARBA" id="ARBA00018672"/>
    </source>
</evidence>
<dbReference type="Pfam" id="PF04397">
    <property type="entry name" value="LytTR"/>
    <property type="match status" value="1"/>
</dbReference>
<gene>
    <name evidence="10" type="ORF">SAMN05661086_03288</name>
</gene>
<dbReference type="PROSITE" id="PS50110">
    <property type="entry name" value="RESPONSE_REGULATORY"/>
    <property type="match status" value="1"/>
</dbReference>
<evidence type="ECO:0000259" key="8">
    <source>
        <dbReference type="PROSITE" id="PS50110"/>
    </source>
</evidence>
<evidence type="ECO:0000256" key="2">
    <source>
        <dbReference type="ARBA" id="ARBA00022490"/>
    </source>
</evidence>
<dbReference type="AlphaFoldDB" id="A0A1I6LGU1"/>
<sequence length="250" mass="28952">MNSSILNNFDKKVFHILLCDDDIINLEINQKYVELYSKKQKREVKIHLFSKIDNKLYEYIKKNTPDIALLDIDMPDGNGIAIAKELQKYKADIPIIFITGHAEYKTIACDILAIGYLIKPVIPENFELLYRRAIAQVESEISEEYNKFLILTVHKKVIRIRSCTILCIEKLQKNLIFKTEKGIFETRDSLVSIEGQLTTGFLRISQSVIVNRNEILSVDRDTVYLSTGDEFPIGRTYLTKVKEAYRKIPK</sequence>
<dbReference type="PANTHER" id="PTHR37299:SF3">
    <property type="entry name" value="STAGE 0 SPORULATION PROTEIN A HOMOLOG"/>
    <property type="match status" value="1"/>
</dbReference>
<keyword evidence="4" id="KW-0010">Activator</keyword>
<organism evidence="10 11">
    <name type="scientific">Anaeromicropila populeti</name>
    <dbReference type="NCBI Taxonomy" id="37658"/>
    <lineage>
        <taxon>Bacteria</taxon>
        <taxon>Bacillati</taxon>
        <taxon>Bacillota</taxon>
        <taxon>Clostridia</taxon>
        <taxon>Lachnospirales</taxon>
        <taxon>Lachnospiraceae</taxon>
        <taxon>Anaeromicropila</taxon>
    </lineage>
</organism>
<keyword evidence="3" id="KW-0902">Two-component regulatory system</keyword>
<dbReference type="PROSITE" id="PS50930">
    <property type="entry name" value="HTH_LYTTR"/>
    <property type="match status" value="1"/>
</dbReference>
<dbReference type="SMART" id="SM00850">
    <property type="entry name" value="LytTR"/>
    <property type="match status" value="1"/>
</dbReference>
<evidence type="ECO:0000259" key="9">
    <source>
        <dbReference type="PROSITE" id="PS50930"/>
    </source>
</evidence>
<dbReference type="InterPro" id="IPR001789">
    <property type="entry name" value="Sig_transdc_resp-reg_receiver"/>
</dbReference>
<accession>A0A1I6LGU1</accession>
<dbReference type="EMBL" id="FOYZ01000016">
    <property type="protein sequence ID" value="SFS02642.1"/>
    <property type="molecule type" value="Genomic_DNA"/>
</dbReference>
<keyword evidence="2" id="KW-0963">Cytoplasm</keyword>
<feature type="domain" description="Response regulatory" evidence="8">
    <location>
        <begin position="15"/>
        <end position="134"/>
    </location>
</feature>
<evidence type="ECO:0000256" key="5">
    <source>
        <dbReference type="ARBA" id="ARBA00024867"/>
    </source>
</evidence>
<dbReference type="SUPFAM" id="SSF52172">
    <property type="entry name" value="CheY-like"/>
    <property type="match status" value="1"/>
</dbReference>
<dbReference type="InterPro" id="IPR046947">
    <property type="entry name" value="LytR-like"/>
</dbReference>
<dbReference type="STRING" id="37658.SAMN05661086_03288"/>
<dbReference type="GO" id="GO:0000156">
    <property type="term" value="F:phosphorelay response regulator activity"/>
    <property type="evidence" value="ECO:0007669"/>
    <property type="project" value="InterPro"/>
</dbReference>
<protein>
    <recommendedName>
        <fullName evidence="1">Stage 0 sporulation protein A homolog</fullName>
    </recommendedName>
</protein>
<dbReference type="RefSeq" id="WP_092563244.1">
    <property type="nucleotide sequence ID" value="NZ_FOYZ01000016.1"/>
</dbReference>
<evidence type="ECO:0000256" key="6">
    <source>
        <dbReference type="ARBA" id="ARBA00037164"/>
    </source>
</evidence>
<dbReference type="InterPro" id="IPR011006">
    <property type="entry name" value="CheY-like_superfamily"/>
</dbReference>
<comment type="function">
    <text evidence="6">Required for high-level post-exponential phase expression of a series of secreted proteins.</text>
</comment>
<dbReference type="InterPro" id="IPR007492">
    <property type="entry name" value="LytTR_DNA-bd_dom"/>
</dbReference>
<dbReference type="GO" id="GO:0003677">
    <property type="term" value="F:DNA binding"/>
    <property type="evidence" value="ECO:0007669"/>
    <property type="project" value="InterPro"/>
</dbReference>
<evidence type="ECO:0000313" key="10">
    <source>
        <dbReference type="EMBL" id="SFS02642.1"/>
    </source>
</evidence>
<dbReference type="CDD" id="cd00156">
    <property type="entry name" value="REC"/>
    <property type="match status" value="1"/>
</dbReference>
<reference evidence="10 11" key="1">
    <citation type="submission" date="2016-10" db="EMBL/GenBank/DDBJ databases">
        <authorList>
            <person name="de Groot N.N."/>
        </authorList>
    </citation>
    <scope>NUCLEOTIDE SEQUENCE [LARGE SCALE GENOMIC DNA]</scope>
    <source>
        <strain evidence="10 11">743A</strain>
    </source>
</reference>
<dbReference type="Gene3D" id="2.40.50.1020">
    <property type="entry name" value="LytTr DNA-binding domain"/>
    <property type="match status" value="1"/>
</dbReference>
<feature type="modified residue" description="4-aspartylphosphate" evidence="7">
    <location>
        <position position="71"/>
    </location>
</feature>
<dbReference type="OrthoDB" id="9779387at2"/>